<reference evidence="2" key="1">
    <citation type="submission" date="2023-03" db="EMBL/GenBank/DDBJ databases">
        <title>Massive genome expansion in bonnet fungi (Mycena s.s.) driven by repeated elements and novel gene families across ecological guilds.</title>
        <authorList>
            <consortium name="Lawrence Berkeley National Laboratory"/>
            <person name="Harder C.B."/>
            <person name="Miyauchi S."/>
            <person name="Viragh M."/>
            <person name="Kuo A."/>
            <person name="Thoen E."/>
            <person name="Andreopoulos B."/>
            <person name="Lu D."/>
            <person name="Skrede I."/>
            <person name="Drula E."/>
            <person name="Henrissat B."/>
            <person name="Morin E."/>
            <person name="Kohler A."/>
            <person name="Barry K."/>
            <person name="LaButti K."/>
            <person name="Morin E."/>
            <person name="Salamov A."/>
            <person name="Lipzen A."/>
            <person name="Mereny Z."/>
            <person name="Hegedus B."/>
            <person name="Baldrian P."/>
            <person name="Stursova M."/>
            <person name="Weitz H."/>
            <person name="Taylor A."/>
            <person name="Grigoriev I.V."/>
            <person name="Nagy L.G."/>
            <person name="Martin F."/>
            <person name="Kauserud H."/>
        </authorList>
    </citation>
    <scope>NUCLEOTIDE SEQUENCE</scope>
    <source>
        <strain evidence="2">CBHHK182m</strain>
    </source>
</reference>
<protein>
    <submittedName>
        <fullName evidence="2">Uncharacterized protein</fullName>
    </submittedName>
</protein>
<evidence type="ECO:0000256" key="1">
    <source>
        <dbReference type="SAM" id="MobiDB-lite"/>
    </source>
</evidence>
<sequence length="222" mass="24871">MFPCGGPNYVFGIRDSSVRRFLCNELSPLGRTVGIRFFLRSNSVLAFPILLAVPTRNKGRHARKEALSIQHPKIDNKGKERENRNRRTYRTPSRRVVAANGPCLCGKLELLRTGREWRRVVSILLNAKNWYHIVAEWSSRKIREANTKSRCWVKEGGAETATERWAESGCSRGRPGAPRRRRKKVETKLYAAGSTPGKDSDAAGLVLVLLRGENAMQAGDAG</sequence>
<keyword evidence="3" id="KW-1185">Reference proteome</keyword>
<evidence type="ECO:0000313" key="3">
    <source>
        <dbReference type="Proteomes" id="UP001215598"/>
    </source>
</evidence>
<feature type="region of interest" description="Disordered" evidence="1">
    <location>
        <begin position="168"/>
        <end position="197"/>
    </location>
</feature>
<organism evidence="2 3">
    <name type="scientific">Mycena metata</name>
    <dbReference type="NCBI Taxonomy" id="1033252"/>
    <lineage>
        <taxon>Eukaryota</taxon>
        <taxon>Fungi</taxon>
        <taxon>Dikarya</taxon>
        <taxon>Basidiomycota</taxon>
        <taxon>Agaricomycotina</taxon>
        <taxon>Agaricomycetes</taxon>
        <taxon>Agaricomycetidae</taxon>
        <taxon>Agaricales</taxon>
        <taxon>Marasmiineae</taxon>
        <taxon>Mycenaceae</taxon>
        <taxon>Mycena</taxon>
    </lineage>
</organism>
<dbReference type="EMBL" id="JARKIB010000014">
    <property type="protein sequence ID" value="KAJ7772291.1"/>
    <property type="molecule type" value="Genomic_DNA"/>
</dbReference>
<dbReference type="AlphaFoldDB" id="A0AAD7JUX9"/>
<accession>A0AAD7JUX9</accession>
<name>A0AAD7JUX9_9AGAR</name>
<evidence type="ECO:0000313" key="2">
    <source>
        <dbReference type="EMBL" id="KAJ7772291.1"/>
    </source>
</evidence>
<comment type="caution">
    <text evidence="2">The sequence shown here is derived from an EMBL/GenBank/DDBJ whole genome shotgun (WGS) entry which is preliminary data.</text>
</comment>
<dbReference type="Proteomes" id="UP001215598">
    <property type="component" value="Unassembled WGS sequence"/>
</dbReference>
<gene>
    <name evidence="2" type="ORF">B0H16DRAFT_1451365</name>
</gene>
<proteinExistence type="predicted"/>